<feature type="transmembrane region" description="Helical" evidence="6">
    <location>
        <begin position="171"/>
        <end position="191"/>
    </location>
</feature>
<feature type="transmembrane region" description="Helical" evidence="6">
    <location>
        <begin position="235"/>
        <end position="254"/>
    </location>
</feature>
<feature type="transmembrane region" description="Helical" evidence="6">
    <location>
        <begin position="260"/>
        <end position="279"/>
    </location>
</feature>
<organism evidence="8 9">
    <name type="scientific">Aliidiomarina minuta</name>
    <dbReference type="NCBI Taxonomy" id="880057"/>
    <lineage>
        <taxon>Bacteria</taxon>
        <taxon>Pseudomonadati</taxon>
        <taxon>Pseudomonadota</taxon>
        <taxon>Gammaproteobacteria</taxon>
        <taxon>Alteromonadales</taxon>
        <taxon>Idiomarinaceae</taxon>
        <taxon>Aliidiomarina</taxon>
    </lineage>
</organism>
<dbReference type="OrthoDB" id="1412048at2"/>
<dbReference type="SUPFAM" id="SSF103481">
    <property type="entry name" value="Multidrug resistance efflux transporter EmrE"/>
    <property type="match status" value="2"/>
</dbReference>
<comment type="caution">
    <text evidence="8">The sequence shown here is derived from an EMBL/GenBank/DDBJ whole genome shotgun (WGS) entry which is preliminary data.</text>
</comment>
<dbReference type="PANTHER" id="PTHR42920">
    <property type="entry name" value="OS03G0707200 PROTEIN-RELATED"/>
    <property type="match status" value="1"/>
</dbReference>
<keyword evidence="2" id="KW-1003">Cell membrane</keyword>
<keyword evidence="4 6" id="KW-1133">Transmembrane helix</keyword>
<feature type="transmembrane region" description="Helical" evidence="6">
    <location>
        <begin position="138"/>
        <end position="159"/>
    </location>
</feature>
<dbReference type="InterPro" id="IPR051258">
    <property type="entry name" value="Diverse_Substrate_Transporter"/>
</dbReference>
<dbReference type="InterPro" id="IPR037185">
    <property type="entry name" value="EmrE-like"/>
</dbReference>
<dbReference type="PANTHER" id="PTHR42920:SF5">
    <property type="entry name" value="EAMA DOMAIN-CONTAINING PROTEIN"/>
    <property type="match status" value="1"/>
</dbReference>
<feature type="domain" description="EamA" evidence="7">
    <location>
        <begin position="3"/>
        <end position="129"/>
    </location>
</feature>
<dbReference type="Proteomes" id="UP000288293">
    <property type="component" value="Unassembled WGS sequence"/>
</dbReference>
<feature type="transmembrane region" description="Helical" evidence="6">
    <location>
        <begin position="203"/>
        <end position="223"/>
    </location>
</feature>
<feature type="transmembrane region" description="Helical" evidence="6">
    <location>
        <begin position="56"/>
        <end position="75"/>
    </location>
</feature>
<evidence type="ECO:0000259" key="7">
    <source>
        <dbReference type="Pfam" id="PF00892"/>
    </source>
</evidence>
<dbReference type="AlphaFoldDB" id="A0A432W5N4"/>
<evidence type="ECO:0000256" key="6">
    <source>
        <dbReference type="SAM" id="Phobius"/>
    </source>
</evidence>
<dbReference type="EMBL" id="PIPL01000001">
    <property type="protein sequence ID" value="RUO25380.1"/>
    <property type="molecule type" value="Genomic_DNA"/>
</dbReference>
<name>A0A432W5N4_9GAMM</name>
<keyword evidence="9" id="KW-1185">Reference proteome</keyword>
<dbReference type="InterPro" id="IPR000620">
    <property type="entry name" value="EamA_dom"/>
</dbReference>
<evidence type="ECO:0000256" key="3">
    <source>
        <dbReference type="ARBA" id="ARBA00022692"/>
    </source>
</evidence>
<evidence type="ECO:0000256" key="5">
    <source>
        <dbReference type="ARBA" id="ARBA00023136"/>
    </source>
</evidence>
<gene>
    <name evidence="8" type="ORF">CWE09_01195</name>
</gene>
<evidence type="ECO:0000313" key="9">
    <source>
        <dbReference type="Proteomes" id="UP000288293"/>
    </source>
</evidence>
<reference evidence="8 9" key="1">
    <citation type="journal article" date="2011" name="Front. Microbiol.">
        <title>Genomic signatures of strain selection and enhancement in Bacillus atrophaeus var. globigii, a historical biowarfare simulant.</title>
        <authorList>
            <person name="Gibbons H.S."/>
            <person name="Broomall S.M."/>
            <person name="McNew L.A."/>
            <person name="Daligault H."/>
            <person name="Chapman C."/>
            <person name="Bruce D."/>
            <person name="Karavis M."/>
            <person name="Krepps M."/>
            <person name="McGregor P.A."/>
            <person name="Hong C."/>
            <person name="Park K.H."/>
            <person name="Akmal A."/>
            <person name="Feldman A."/>
            <person name="Lin J.S."/>
            <person name="Chang W.E."/>
            <person name="Higgs B.W."/>
            <person name="Demirev P."/>
            <person name="Lindquist J."/>
            <person name="Liem A."/>
            <person name="Fochler E."/>
            <person name="Read T.D."/>
            <person name="Tapia R."/>
            <person name="Johnson S."/>
            <person name="Bishop-Lilly K.A."/>
            <person name="Detter C."/>
            <person name="Han C."/>
            <person name="Sozhamannan S."/>
            <person name="Rosenzweig C.N."/>
            <person name="Skowronski E.W."/>
        </authorList>
    </citation>
    <scope>NUCLEOTIDE SEQUENCE [LARGE SCALE GENOMIC DNA]</scope>
    <source>
        <strain evidence="8 9">MLST1</strain>
    </source>
</reference>
<keyword evidence="3 6" id="KW-0812">Transmembrane</keyword>
<proteinExistence type="predicted"/>
<evidence type="ECO:0000313" key="8">
    <source>
        <dbReference type="EMBL" id="RUO25380.1"/>
    </source>
</evidence>
<evidence type="ECO:0000256" key="2">
    <source>
        <dbReference type="ARBA" id="ARBA00022475"/>
    </source>
</evidence>
<dbReference type="RefSeq" id="WP_126802079.1">
    <property type="nucleotide sequence ID" value="NZ_PIPL01000001.1"/>
</dbReference>
<dbReference type="Pfam" id="PF00892">
    <property type="entry name" value="EamA"/>
    <property type="match status" value="1"/>
</dbReference>
<feature type="transmembrane region" description="Helical" evidence="6">
    <location>
        <begin position="113"/>
        <end position="132"/>
    </location>
</feature>
<evidence type="ECO:0000256" key="1">
    <source>
        <dbReference type="ARBA" id="ARBA00004651"/>
    </source>
</evidence>
<accession>A0A432W5N4</accession>
<evidence type="ECO:0000256" key="4">
    <source>
        <dbReference type="ARBA" id="ARBA00022989"/>
    </source>
</evidence>
<feature type="transmembrane region" description="Helical" evidence="6">
    <location>
        <begin position="81"/>
        <end position="101"/>
    </location>
</feature>
<protein>
    <submittedName>
        <fullName evidence="8">EamA family transporter</fullName>
    </submittedName>
</protein>
<dbReference type="GO" id="GO:0005886">
    <property type="term" value="C:plasma membrane"/>
    <property type="evidence" value="ECO:0007669"/>
    <property type="project" value="UniProtKB-SubCell"/>
</dbReference>
<comment type="subcellular location">
    <subcellularLocation>
        <location evidence="1">Cell membrane</location>
        <topology evidence="1">Multi-pass membrane protein</topology>
    </subcellularLocation>
</comment>
<keyword evidence="5 6" id="KW-0472">Membrane</keyword>
<sequence length="293" mass="32633">MITLWLVTLLWAFSFSLIGVYLAGQVDPYLAVFIRMLLASAVLLPFLRIRHLTPRLSLRLAGIGAIQIGLMYLLLYHAFLYLSVPEVLLFTIFTPLYITLLDEKVINRRPIPARWWLAACIAVVGAAIIRYQPVSANFMLGFLLIQGANLSFAIGQVAYKRTQLGSALQQTQVYALFFFGATLVSGMGVLLFTNWELLPATSIQWTVLLWLGLIASGVGYLAWSIASKKVNIGQLASMNNMLIPAGLLVNYLFWAQDVNWTRLLIGGAVILFAVSICSYKIKTQQQRIAQDLD</sequence>
<feature type="transmembrane region" description="Helical" evidence="6">
    <location>
        <begin position="29"/>
        <end position="49"/>
    </location>
</feature>